<keyword evidence="1" id="KW-0472">Membrane</keyword>
<keyword evidence="1" id="KW-0812">Transmembrane</keyword>
<reference evidence="2 3" key="1">
    <citation type="submission" date="2022-01" db="EMBL/GenBank/DDBJ databases">
        <title>Novel bile acid biosynthetic pathways are enriched in the microbiome of centenarians.</title>
        <authorList>
            <person name="Sato Y."/>
            <person name="Atarashi K."/>
            <person name="Plichta R.D."/>
            <person name="Arai Y."/>
            <person name="Sasajima S."/>
            <person name="Kearney M.S."/>
            <person name="Suda W."/>
            <person name="Takeshita K."/>
            <person name="Sasaki T."/>
            <person name="Okamoto S."/>
            <person name="Skelly N.A."/>
            <person name="Okamura Y."/>
            <person name="Vlamakis H."/>
            <person name="Li Y."/>
            <person name="Tanoue T."/>
            <person name="Takei H."/>
            <person name="Nittono H."/>
            <person name="Narushima S."/>
            <person name="Irie J."/>
            <person name="Itoh H."/>
            <person name="Moriya K."/>
            <person name="Sugiura Y."/>
            <person name="Suematsu M."/>
            <person name="Moritoki N."/>
            <person name="Shibata S."/>
            <person name="Littman R.D."/>
            <person name="Fischbach A.M."/>
            <person name="Uwamino Y."/>
            <person name="Inoue T."/>
            <person name="Honda A."/>
            <person name="Hattori M."/>
            <person name="Murai T."/>
            <person name="Xavier J.R."/>
            <person name="Hirose N."/>
            <person name="Honda K."/>
        </authorList>
    </citation>
    <scope>NUCLEOTIDE SEQUENCE [LARGE SCALE GENOMIC DNA]</scope>
    <source>
        <strain evidence="2 3">CE91-St30</strain>
    </source>
</reference>
<dbReference type="Pfam" id="PF06541">
    <property type="entry name" value="ABC_trans_CmpB"/>
    <property type="match status" value="1"/>
</dbReference>
<feature type="transmembrane region" description="Helical" evidence="1">
    <location>
        <begin position="24"/>
        <end position="51"/>
    </location>
</feature>
<organism evidence="2 3">
    <name type="scientific">Raoultibacter timonensis</name>
    <dbReference type="NCBI Taxonomy" id="1907662"/>
    <lineage>
        <taxon>Bacteria</taxon>
        <taxon>Bacillati</taxon>
        <taxon>Actinomycetota</taxon>
        <taxon>Coriobacteriia</taxon>
        <taxon>Eggerthellales</taxon>
        <taxon>Eggerthellaceae</taxon>
        <taxon>Raoultibacter</taxon>
    </lineage>
</organism>
<evidence type="ECO:0000256" key="1">
    <source>
        <dbReference type="SAM" id="Phobius"/>
    </source>
</evidence>
<gene>
    <name evidence="2" type="ORF">CE91St30_31260</name>
</gene>
<feature type="transmembrane region" description="Helical" evidence="1">
    <location>
        <begin position="141"/>
        <end position="165"/>
    </location>
</feature>
<feature type="transmembrane region" description="Helical" evidence="1">
    <location>
        <begin position="95"/>
        <end position="121"/>
    </location>
</feature>
<feature type="transmembrane region" description="Helical" evidence="1">
    <location>
        <begin position="63"/>
        <end position="83"/>
    </location>
</feature>
<sequence length="200" mass="22222">MPMLSKDDELAGYAPDSWAFWRNLAVYFCAFSVIGHWLEIAYCTFMNLFGIVDADSLVWDDPMYPFLVYGIGTAVCTIALVPLKLKLIERRKTMAAASAQFFIVTVIVCMLMELAMGFMLNQPNAAGVYPLWDNSQLPLNILSQAWLVNDIALGALAMLYTWGIYPLCEKLLAKLPPIAMNVMAAIVVSSFIVLCIVKFG</sequence>
<dbReference type="RefSeq" id="WP_244387223.1">
    <property type="nucleotide sequence ID" value="NZ_AP025564.1"/>
</dbReference>
<keyword evidence="1" id="KW-1133">Transmembrane helix</keyword>
<proteinExistence type="predicted"/>
<keyword evidence="3" id="KW-1185">Reference proteome</keyword>
<feature type="transmembrane region" description="Helical" evidence="1">
    <location>
        <begin position="177"/>
        <end position="199"/>
    </location>
</feature>
<accession>A0ABN6MKN1</accession>
<name>A0ABN6MKN1_9ACTN</name>
<dbReference type="InterPro" id="IPR010540">
    <property type="entry name" value="CmpB_TMEM229"/>
</dbReference>
<evidence type="ECO:0000313" key="3">
    <source>
        <dbReference type="Proteomes" id="UP001320544"/>
    </source>
</evidence>
<dbReference type="EMBL" id="AP025564">
    <property type="protein sequence ID" value="BDE97793.1"/>
    <property type="molecule type" value="Genomic_DNA"/>
</dbReference>
<dbReference type="Proteomes" id="UP001320544">
    <property type="component" value="Chromosome"/>
</dbReference>
<evidence type="ECO:0000313" key="2">
    <source>
        <dbReference type="EMBL" id="BDE97793.1"/>
    </source>
</evidence>
<protein>
    <submittedName>
        <fullName evidence="2">Uncharacterized protein</fullName>
    </submittedName>
</protein>